<gene>
    <name evidence="1" type="ORF">H9636_07100</name>
</gene>
<sequence>MPIQDVKVTIDIKKPSSLTGLGTPLILVNKVGAQSYKEYADIDGVKQDFAENTDAYKAASAVFSQGDTKPSKIAIATYDLSATEPITPEATLEKYFENDWYFVILATGSVTDYIAISDVVEGNGIKIAAHVVDNLEDLQRLAAMKYDRTFYMMHDKLEEYPHVALIGGHGSKPVGSITYKFKKLIGVTPANYDATTLNEIHNLNGFAYVTKSGVAQTTEGTVGSGEYIDVIHGKDWIKVNMEQAISSLFVNNDKVSYDDSGIPLIEAEARTILEIGGQNRIIAQDESNQYLYTLSSLNRAQTNAVDRAARVYNGLSFSFELAGAIHEANIKGEILV</sequence>
<proteinExistence type="predicted"/>
<reference evidence="1 2" key="1">
    <citation type="submission" date="2020-08" db="EMBL/GenBank/DDBJ databases">
        <title>A Genomic Blueprint of the Chicken Gut Microbiome.</title>
        <authorList>
            <person name="Gilroy R."/>
            <person name="Ravi A."/>
            <person name="Getino M."/>
            <person name="Pursley I."/>
            <person name="Horton D.L."/>
            <person name="Alikhan N.-F."/>
            <person name="Baker D."/>
            <person name="Gharbi K."/>
            <person name="Hall N."/>
            <person name="Watson M."/>
            <person name="Adriaenssens E.M."/>
            <person name="Foster-Nyarko E."/>
            <person name="Jarju S."/>
            <person name="Secka A."/>
            <person name="Antonio M."/>
            <person name="Oren A."/>
            <person name="Chaudhuri R."/>
            <person name="La Ragione R.M."/>
            <person name="Hildebrand F."/>
            <person name="Pallen M.J."/>
        </authorList>
    </citation>
    <scope>NUCLEOTIDE SEQUENCE [LARGE SCALE GENOMIC DNA]</scope>
    <source>
        <strain evidence="1 2">Re31</strain>
    </source>
</reference>
<protein>
    <submittedName>
        <fullName evidence="1">DUF3383 family protein</fullName>
    </submittedName>
</protein>
<comment type="caution">
    <text evidence="1">The sequence shown here is derived from an EMBL/GenBank/DDBJ whole genome shotgun (WGS) entry which is preliminary data.</text>
</comment>
<organism evidence="1 2">
    <name type="scientific">Ureibacillus galli</name>
    <dbReference type="NCBI Taxonomy" id="2762222"/>
    <lineage>
        <taxon>Bacteria</taxon>
        <taxon>Bacillati</taxon>
        <taxon>Bacillota</taxon>
        <taxon>Bacilli</taxon>
        <taxon>Bacillales</taxon>
        <taxon>Caryophanaceae</taxon>
        <taxon>Ureibacillus</taxon>
    </lineage>
</organism>
<dbReference type="Proteomes" id="UP000640930">
    <property type="component" value="Unassembled WGS sequence"/>
</dbReference>
<evidence type="ECO:0000313" key="1">
    <source>
        <dbReference type="EMBL" id="MBD8026424.1"/>
    </source>
</evidence>
<dbReference type="EMBL" id="JACSQA010000007">
    <property type="protein sequence ID" value="MBD8026424.1"/>
    <property type="molecule type" value="Genomic_DNA"/>
</dbReference>
<dbReference type="RefSeq" id="WP_191706927.1">
    <property type="nucleotide sequence ID" value="NZ_JACSQA010000007.1"/>
</dbReference>
<evidence type="ECO:0000313" key="2">
    <source>
        <dbReference type="Proteomes" id="UP000640930"/>
    </source>
</evidence>
<accession>A0ABR8XAT2</accession>
<name>A0ABR8XAT2_9BACL</name>
<keyword evidence="2" id="KW-1185">Reference proteome</keyword>
<dbReference type="InterPro" id="IPR021808">
    <property type="entry name" value="DUF3383"/>
</dbReference>
<dbReference type="Pfam" id="PF11863">
    <property type="entry name" value="DUF3383"/>
    <property type="match status" value="1"/>
</dbReference>